<evidence type="ECO:0000256" key="1">
    <source>
        <dbReference type="SAM" id="Phobius"/>
    </source>
</evidence>
<keyword evidence="1" id="KW-1133">Transmembrane helix</keyword>
<protein>
    <submittedName>
        <fullName evidence="2">TAXI family TRAP transporter solute-binding subunit</fullName>
    </submittedName>
</protein>
<reference evidence="2 3" key="1">
    <citation type="submission" date="2024-10" db="EMBL/GenBank/DDBJ databases">
        <title>The Natural Products Discovery Center: Release of the First 8490 Sequenced Strains for Exploring Actinobacteria Biosynthetic Diversity.</title>
        <authorList>
            <person name="Kalkreuter E."/>
            <person name="Kautsar S.A."/>
            <person name="Yang D."/>
            <person name="Bader C.D."/>
            <person name="Teijaro C.N."/>
            <person name="Fluegel L."/>
            <person name="Davis C.M."/>
            <person name="Simpson J.R."/>
            <person name="Lauterbach L."/>
            <person name="Steele A.D."/>
            <person name="Gui C."/>
            <person name="Meng S."/>
            <person name="Li G."/>
            <person name="Viehrig K."/>
            <person name="Ye F."/>
            <person name="Su P."/>
            <person name="Kiefer A.F."/>
            <person name="Nichols A."/>
            <person name="Cepeda A.J."/>
            <person name="Yan W."/>
            <person name="Fan B."/>
            <person name="Jiang Y."/>
            <person name="Adhikari A."/>
            <person name="Zheng C.-J."/>
            <person name="Schuster L."/>
            <person name="Cowan T.M."/>
            <person name="Smanski M.J."/>
            <person name="Chevrette M.G."/>
            <person name="De Carvalho L.P.S."/>
            <person name="Shen B."/>
        </authorList>
    </citation>
    <scope>NUCLEOTIDE SEQUENCE [LARGE SCALE GENOMIC DNA]</scope>
    <source>
        <strain evidence="2 3">NPDC001390</strain>
    </source>
</reference>
<keyword evidence="1" id="KW-0812">Transmembrane</keyword>
<dbReference type="Proteomes" id="UP001602058">
    <property type="component" value="Unassembled WGS sequence"/>
</dbReference>
<dbReference type="InterPro" id="IPR011852">
    <property type="entry name" value="TRAP_TAXI"/>
</dbReference>
<dbReference type="RefSeq" id="WP_134041253.1">
    <property type="nucleotide sequence ID" value="NZ_BMVM01000013.1"/>
</dbReference>
<dbReference type="PANTHER" id="PTHR42941:SF1">
    <property type="entry name" value="SLL1037 PROTEIN"/>
    <property type="match status" value="1"/>
</dbReference>
<dbReference type="SUPFAM" id="SSF53850">
    <property type="entry name" value="Periplasmic binding protein-like II"/>
    <property type="match status" value="1"/>
</dbReference>
<evidence type="ECO:0000313" key="2">
    <source>
        <dbReference type="EMBL" id="MFF4527237.1"/>
    </source>
</evidence>
<organism evidence="2 3">
    <name type="scientific">Streptomyces bluensis</name>
    <dbReference type="NCBI Taxonomy" id="33897"/>
    <lineage>
        <taxon>Bacteria</taxon>
        <taxon>Bacillati</taxon>
        <taxon>Actinomycetota</taxon>
        <taxon>Actinomycetes</taxon>
        <taxon>Kitasatosporales</taxon>
        <taxon>Streptomycetaceae</taxon>
        <taxon>Streptomyces</taxon>
    </lineage>
</organism>
<sequence>MFQALHRGGAHRVLSASTAALVVIGLLTWWLWPSEAPPTGTITISTGPQSGVYHDYGQRLRTAIAKDMPGLKVELLTSDGSQQNVSRVATGEADLSIAAADAVESYQAPGRGRLRGLARLYDDYVQVVVPHSSDIEKISDLKGKRVGVGGEESGVRLIATRVLRAAGLNPTTDIIPQKDSIGTAPDRLRKGEIDAFFWSGGLPTGGLVDLARVYDYRFIPISGDLVTDLHAQGQTSRHYRSSVMPGDAYWTVQQGAPVQTLTVANLLITRSDLDPRLTEWLTRVVIKSRDNIGSHVHAAQLMDLRTAIYTDPLPLHKGARRYYRSVKP</sequence>
<gene>
    <name evidence="2" type="ORF">ACFY1D_38345</name>
</gene>
<keyword evidence="3" id="KW-1185">Reference proteome</keyword>
<dbReference type="PANTHER" id="PTHR42941">
    <property type="entry name" value="SLL1037 PROTEIN"/>
    <property type="match status" value="1"/>
</dbReference>
<dbReference type="Gene3D" id="3.40.190.10">
    <property type="entry name" value="Periplasmic binding protein-like II"/>
    <property type="match status" value="2"/>
</dbReference>
<evidence type="ECO:0000313" key="3">
    <source>
        <dbReference type="Proteomes" id="UP001602058"/>
    </source>
</evidence>
<dbReference type="NCBIfam" id="TIGR02122">
    <property type="entry name" value="TRAP_TAXI"/>
    <property type="match status" value="1"/>
</dbReference>
<comment type="caution">
    <text evidence="2">The sequence shown here is derived from an EMBL/GenBank/DDBJ whole genome shotgun (WGS) entry which is preliminary data.</text>
</comment>
<accession>A0ABW6UVR1</accession>
<proteinExistence type="predicted"/>
<dbReference type="Pfam" id="PF16868">
    <property type="entry name" value="NMT1_3"/>
    <property type="match status" value="1"/>
</dbReference>
<feature type="transmembrane region" description="Helical" evidence="1">
    <location>
        <begin position="12"/>
        <end position="32"/>
    </location>
</feature>
<keyword evidence="1" id="KW-0472">Membrane</keyword>
<name>A0ABW6UVR1_9ACTN</name>
<dbReference type="EMBL" id="JBIAWJ010000034">
    <property type="protein sequence ID" value="MFF4527237.1"/>
    <property type="molecule type" value="Genomic_DNA"/>
</dbReference>